<evidence type="ECO:0000256" key="6">
    <source>
        <dbReference type="SAM" id="Phobius"/>
    </source>
</evidence>
<evidence type="ECO:0000256" key="1">
    <source>
        <dbReference type="ARBA" id="ARBA00004651"/>
    </source>
</evidence>
<evidence type="ECO:0000313" key="9">
    <source>
        <dbReference type="Proteomes" id="UP001522905"/>
    </source>
</evidence>
<feature type="domain" description="ABC-2 type transporter transmembrane" evidence="7">
    <location>
        <begin position="24"/>
        <end position="384"/>
    </location>
</feature>
<accession>A0ABT0I2J0</accession>
<dbReference type="Pfam" id="PF12698">
    <property type="entry name" value="ABC2_membrane_3"/>
    <property type="match status" value="1"/>
</dbReference>
<feature type="transmembrane region" description="Helical" evidence="6">
    <location>
        <begin position="281"/>
        <end position="305"/>
    </location>
</feature>
<reference evidence="8 9" key="1">
    <citation type="submission" date="2021-11" db="EMBL/GenBank/DDBJ databases">
        <title>Comparative genomics of bee honey and flower isolates.</title>
        <authorList>
            <person name="Bechtner J.D."/>
            <person name="Gallus M.K."/>
            <person name="Ehrmann M."/>
        </authorList>
    </citation>
    <scope>NUCLEOTIDE SEQUENCE [LARGE SCALE GENOMIC DNA]</scope>
    <source>
        <strain evidence="8 9">M161</strain>
    </source>
</reference>
<dbReference type="Proteomes" id="UP001522905">
    <property type="component" value="Unassembled WGS sequence"/>
</dbReference>
<dbReference type="InterPro" id="IPR051449">
    <property type="entry name" value="ABC-2_transporter_component"/>
</dbReference>
<dbReference type="RefSeq" id="WP_347402383.1">
    <property type="nucleotide sequence ID" value="NZ_JAJIAO010000005.1"/>
</dbReference>
<feature type="transmembrane region" description="Helical" evidence="6">
    <location>
        <begin position="185"/>
        <end position="206"/>
    </location>
</feature>
<keyword evidence="3 6" id="KW-0812">Transmembrane</keyword>
<evidence type="ECO:0000256" key="5">
    <source>
        <dbReference type="ARBA" id="ARBA00023136"/>
    </source>
</evidence>
<organism evidence="8 9">
    <name type="scientific">Apilactobacillus xinyiensis</name>
    <dbReference type="NCBI Taxonomy" id="2841032"/>
    <lineage>
        <taxon>Bacteria</taxon>
        <taxon>Bacillati</taxon>
        <taxon>Bacillota</taxon>
        <taxon>Bacilli</taxon>
        <taxon>Lactobacillales</taxon>
        <taxon>Lactobacillaceae</taxon>
        <taxon>Apilactobacillus</taxon>
    </lineage>
</organism>
<evidence type="ECO:0000256" key="4">
    <source>
        <dbReference type="ARBA" id="ARBA00022989"/>
    </source>
</evidence>
<evidence type="ECO:0000256" key="2">
    <source>
        <dbReference type="ARBA" id="ARBA00022475"/>
    </source>
</evidence>
<evidence type="ECO:0000259" key="7">
    <source>
        <dbReference type="Pfam" id="PF12698"/>
    </source>
</evidence>
<comment type="subcellular location">
    <subcellularLocation>
        <location evidence="1">Cell membrane</location>
        <topology evidence="1">Multi-pass membrane protein</topology>
    </subcellularLocation>
</comment>
<keyword evidence="5 6" id="KW-0472">Membrane</keyword>
<name>A0ABT0I2J0_9LACO</name>
<keyword evidence="4 6" id="KW-1133">Transmembrane helix</keyword>
<dbReference type="EMBL" id="JAJIAO010000005">
    <property type="protein sequence ID" value="MCK8624938.1"/>
    <property type="molecule type" value="Genomic_DNA"/>
</dbReference>
<feature type="transmembrane region" description="Helical" evidence="6">
    <location>
        <begin position="364"/>
        <end position="384"/>
    </location>
</feature>
<evidence type="ECO:0000256" key="3">
    <source>
        <dbReference type="ARBA" id="ARBA00022692"/>
    </source>
</evidence>
<feature type="transmembrane region" description="Helical" evidence="6">
    <location>
        <begin position="22"/>
        <end position="42"/>
    </location>
</feature>
<dbReference type="PANTHER" id="PTHR30294">
    <property type="entry name" value="MEMBRANE COMPONENT OF ABC TRANSPORTER YHHJ-RELATED"/>
    <property type="match status" value="1"/>
</dbReference>
<proteinExistence type="predicted"/>
<dbReference type="InterPro" id="IPR013525">
    <property type="entry name" value="ABC2_TM"/>
</dbReference>
<dbReference type="PANTHER" id="PTHR30294:SF29">
    <property type="entry name" value="MULTIDRUG ABC TRANSPORTER PERMEASE YBHS-RELATED"/>
    <property type="match status" value="1"/>
</dbReference>
<keyword evidence="2" id="KW-1003">Cell membrane</keyword>
<comment type="caution">
    <text evidence="8">The sequence shown here is derived from an EMBL/GenBank/DDBJ whole genome shotgun (WGS) entry which is preliminary data.</text>
</comment>
<protein>
    <submittedName>
        <fullName evidence="8">ABC transporter permease</fullName>
    </submittedName>
</protein>
<keyword evidence="9" id="KW-1185">Reference proteome</keyword>
<evidence type="ECO:0000313" key="8">
    <source>
        <dbReference type="EMBL" id="MCK8624938.1"/>
    </source>
</evidence>
<sequence>MNILNKLWVIISETYKSQLKSFTFLISAFLPLIFAALIMIPLTMINNSENNSESPSVALVSNQKTVRDNFIKNYPKDMDKKINNREQAQTAVKNGDIDGYMFLNVNNDRVKATYYGNDEADVNVKTHVMKYISLLQNNLNNKNANLNAHQAKIVNTQPKYDSVIHKHTVQEYNESDDAKHLATNVCIFVMYFILIIYSSITAQTIANEKGSKIIEVIFSSTTAMKYFIGKIIAIASLIMTQIVIYIISGLVVYQMNANSSLIKDNQHFINLIIKSLLGTPLIYTVLGIILYVILSAVCGALVVKASDASKAAQPVVLISILGFVLSNTLQSMPNSLIYKICSYVPLLSNYFMPTRIINGNVGTSSVLISILILVATIVLITWFIGRAYKGLMLQNSNNSFLIRLRDGFRYR</sequence>
<gene>
    <name evidence="8" type="ORF">LNP07_05340</name>
</gene>
<feature type="transmembrane region" description="Helical" evidence="6">
    <location>
        <begin position="311"/>
        <end position="329"/>
    </location>
</feature>
<feature type="transmembrane region" description="Helical" evidence="6">
    <location>
        <begin position="226"/>
        <end position="253"/>
    </location>
</feature>